<sequence length="265" mass="28901">MLNRFFFAVAAGLLTMQAQADDLDKIQKKGEVLIGVRANSPPFSFLDKSQGTVSGYDIEFAQMIARRIGAKPVFKTVEPDDRIPSLKDGRVDLVVATFAKTHDREKQVDFSLGYFVTVQKIAAKTGKFRDIKQLNGIKICVANGTSTQSLVKENVPTAVQVVQDDYDLAFKALLAGNCEAVAGPASVLNGNISKQPASAGLAVAEVPLGIESFGIGMRKGEKRLQRMVNDALLESERSGEAVKIFERYFGKNSPAPQMRLFKIQE</sequence>
<feature type="chain" id="PRO_5032916214" evidence="4">
    <location>
        <begin position="21"/>
        <end position="265"/>
    </location>
</feature>
<evidence type="ECO:0000256" key="2">
    <source>
        <dbReference type="ARBA" id="ARBA00022448"/>
    </source>
</evidence>
<dbReference type="Gene3D" id="3.40.190.10">
    <property type="entry name" value="Periplasmic binding protein-like II"/>
    <property type="match status" value="2"/>
</dbReference>
<dbReference type="SMART" id="SM00062">
    <property type="entry name" value="PBPb"/>
    <property type="match status" value="1"/>
</dbReference>
<comment type="caution">
    <text evidence="6">The sequence shown here is derived from an EMBL/GenBank/DDBJ whole genome shotgun (WGS) entry which is preliminary data.</text>
</comment>
<dbReference type="AlphaFoldDB" id="A0A840MKJ2"/>
<feature type="signal peptide" evidence="4">
    <location>
        <begin position="1"/>
        <end position="20"/>
    </location>
</feature>
<dbReference type="Pfam" id="PF00497">
    <property type="entry name" value="SBP_bac_3"/>
    <property type="match status" value="1"/>
</dbReference>
<evidence type="ECO:0000256" key="4">
    <source>
        <dbReference type="SAM" id="SignalP"/>
    </source>
</evidence>
<accession>A0A840MKJ2</accession>
<evidence type="ECO:0000313" key="7">
    <source>
        <dbReference type="Proteomes" id="UP000575898"/>
    </source>
</evidence>
<dbReference type="InterPro" id="IPR051455">
    <property type="entry name" value="Bact_solute-bind_prot3"/>
</dbReference>
<reference evidence="6 7" key="1">
    <citation type="submission" date="2020-08" db="EMBL/GenBank/DDBJ databases">
        <title>Genomic Encyclopedia of Type Strains, Phase IV (KMG-IV): sequencing the most valuable type-strain genomes for metagenomic binning, comparative biology and taxonomic classification.</title>
        <authorList>
            <person name="Goeker M."/>
        </authorList>
    </citation>
    <scope>NUCLEOTIDE SEQUENCE [LARGE SCALE GENOMIC DNA]</scope>
    <source>
        <strain evidence="6 7">DSM 27165</strain>
    </source>
</reference>
<dbReference type="PANTHER" id="PTHR30085">
    <property type="entry name" value="AMINO ACID ABC TRANSPORTER PERMEASE"/>
    <property type="match status" value="1"/>
</dbReference>
<dbReference type="InterPro" id="IPR001638">
    <property type="entry name" value="Solute-binding_3/MltF_N"/>
</dbReference>
<keyword evidence="7" id="KW-1185">Reference proteome</keyword>
<evidence type="ECO:0000256" key="1">
    <source>
        <dbReference type="ARBA" id="ARBA00010333"/>
    </source>
</evidence>
<organism evidence="6 7">
    <name type="scientific">Chitinivorax tropicus</name>
    <dbReference type="NCBI Taxonomy" id="714531"/>
    <lineage>
        <taxon>Bacteria</taxon>
        <taxon>Pseudomonadati</taxon>
        <taxon>Pseudomonadota</taxon>
        <taxon>Betaproteobacteria</taxon>
        <taxon>Chitinivorax</taxon>
    </lineage>
</organism>
<evidence type="ECO:0000313" key="6">
    <source>
        <dbReference type="EMBL" id="MBB5018025.1"/>
    </source>
</evidence>
<gene>
    <name evidence="6" type="ORF">HNQ59_001310</name>
</gene>
<name>A0A840MKJ2_9PROT</name>
<dbReference type="GO" id="GO:0030288">
    <property type="term" value="C:outer membrane-bounded periplasmic space"/>
    <property type="evidence" value="ECO:0007669"/>
    <property type="project" value="TreeGrafter"/>
</dbReference>
<dbReference type="GO" id="GO:0005576">
    <property type="term" value="C:extracellular region"/>
    <property type="evidence" value="ECO:0007669"/>
    <property type="project" value="TreeGrafter"/>
</dbReference>
<dbReference type="SUPFAM" id="SSF53850">
    <property type="entry name" value="Periplasmic binding protein-like II"/>
    <property type="match status" value="1"/>
</dbReference>
<dbReference type="EMBL" id="JACHHY010000006">
    <property type="protein sequence ID" value="MBB5018025.1"/>
    <property type="molecule type" value="Genomic_DNA"/>
</dbReference>
<proteinExistence type="inferred from homology"/>
<dbReference type="Proteomes" id="UP000575898">
    <property type="component" value="Unassembled WGS sequence"/>
</dbReference>
<feature type="domain" description="Solute-binding protein family 3/N-terminal" evidence="5">
    <location>
        <begin position="31"/>
        <end position="252"/>
    </location>
</feature>
<evidence type="ECO:0000256" key="3">
    <source>
        <dbReference type="ARBA" id="ARBA00022729"/>
    </source>
</evidence>
<keyword evidence="2" id="KW-0813">Transport</keyword>
<dbReference type="RefSeq" id="WP_184036675.1">
    <property type="nucleotide sequence ID" value="NZ_JACHHY010000006.1"/>
</dbReference>
<keyword evidence="3 4" id="KW-0732">Signal</keyword>
<protein>
    <submittedName>
        <fullName evidence="6">Polar amino acid transport system substrate-binding protein</fullName>
    </submittedName>
</protein>
<dbReference type="PANTHER" id="PTHR30085:SF6">
    <property type="entry name" value="ABC TRANSPORTER GLUTAMINE-BINDING PROTEIN GLNH"/>
    <property type="match status" value="1"/>
</dbReference>
<dbReference type="GO" id="GO:0006865">
    <property type="term" value="P:amino acid transport"/>
    <property type="evidence" value="ECO:0007669"/>
    <property type="project" value="TreeGrafter"/>
</dbReference>
<comment type="similarity">
    <text evidence="1">Belongs to the bacterial solute-binding protein 3 family.</text>
</comment>
<evidence type="ECO:0000259" key="5">
    <source>
        <dbReference type="SMART" id="SM00062"/>
    </source>
</evidence>